<evidence type="ECO:0000313" key="2">
    <source>
        <dbReference type="EMBL" id="MDP9824991.1"/>
    </source>
</evidence>
<name>A0ABT9NX34_9ACTN</name>
<dbReference type="RefSeq" id="WP_307238309.1">
    <property type="nucleotide sequence ID" value="NZ_JAUSQZ010000001.1"/>
</dbReference>
<keyword evidence="3" id="KW-1185">Reference proteome</keyword>
<keyword evidence="1" id="KW-1133">Transmembrane helix</keyword>
<dbReference type="Gene3D" id="1.20.1250.20">
    <property type="entry name" value="MFS general substrate transporter like domains"/>
    <property type="match status" value="1"/>
</dbReference>
<organism evidence="2 3">
    <name type="scientific">Kineosporia succinea</name>
    <dbReference type="NCBI Taxonomy" id="84632"/>
    <lineage>
        <taxon>Bacteria</taxon>
        <taxon>Bacillati</taxon>
        <taxon>Actinomycetota</taxon>
        <taxon>Actinomycetes</taxon>
        <taxon>Kineosporiales</taxon>
        <taxon>Kineosporiaceae</taxon>
        <taxon>Kineosporia</taxon>
    </lineage>
</organism>
<sequence length="206" mass="20786">MDSASSRGGLLLAMILVTVGMTGLLTARSSEPPSSARRPGPKSRSPLVIKPFVVLVAVNVTMGFFFGGIGLVISAFALAHRNPALAGVVMTAAGLVITVGTALLSGVPNLGLMLVGYAIVGGCVALVLIPAAVLLHETTSSTIITQAMTWMNSASALGIAISAPLIGHVVQAQGWVRGFLALAALTACLPATLPIARVKTNPVPTA</sequence>
<keyword evidence="1" id="KW-0812">Transmembrane</keyword>
<dbReference type="SUPFAM" id="SSF103473">
    <property type="entry name" value="MFS general substrate transporter"/>
    <property type="match status" value="1"/>
</dbReference>
<keyword evidence="1" id="KW-0472">Membrane</keyword>
<dbReference type="InterPro" id="IPR036259">
    <property type="entry name" value="MFS_trans_sf"/>
</dbReference>
<accession>A0ABT9NX34</accession>
<dbReference type="Proteomes" id="UP001235712">
    <property type="component" value="Unassembled WGS sequence"/>
</dbReference>
<feature type="transmembrane region" description="Helical" evidence="1">
    <location>
        <begin position="51"/>
        <end position="78"/>
    </location>
</feature>
<comment type="caution">
    <text evidence="2">The sequence shown here is derived from an EMBL/GenBank/DDBJ whole genome shotgun (WGS) entry which is preliminary data.</text>
</comment>
<reference evidence="2 3" key="1">
    <citation type="submission" date="2023-07" db="EMBL/GenBank/DDBJ databases">
        <title>Sequencing the genomes of 1000 actinobacteria strains.</title>
        <authorList>
            <person name="Klenk H.-P."/>
        </authorList>
    </citation>
    <scope>NUCLEOTIDE SEQUENCE [LARGE SCALE GENOMIC DNA]</scope>
    <source>
        <strain evidence="2 3">DSM 44388</strain>
    </source>
</reference>
<gene>
    <name evidence="2" type="ORF">J2S57_000740</name>
</gene>
<feature type="transmembrane region" description="Helical" evidence="1">
    <location>
        <begin position="110"/>
        <end position="135"/>
    </location>
</feature>
<evidence type="ECO:0000313" key="3">
    <source>
        <dbReference type="Proteomes" id="UP001235712"/>
    </source>
</evidence>
<feature type="transmembrane region" description="Helical" evidence="1">
    <location>
        <begin position="147"/>
        <end position="169"/>
    </location>
</feature>
<dbReference type="PANTHER" id="PTHR23542:SF1">
    <property type="entry name" value="MAJOR FACILITATOR SUPERFAMILY (MFS) PROFILE DOMAIN-CONTAINING PROTEIN"/>
    <property type="match status" value="1"/>
</dbReference>
<evidence type="ECO:0000256" key="1">
    <source>
        <dbReference type="SAM" id="Phobius"/>
    </source>
</evidence>
<feature type="transmembrane region" description="Helical" evidence="1">
    <location>
        <begin position="175"/>
        <end position="196"/>
    </location>
</feature>
<protein>
    <submittedName>
        <fullName evidence="2">MFS family permease</fullName>
    </submittedName>
</protein>
<feature type="transmembrane region" description="Helical" evidence="1">
    <location>
        <begin position="85"/>
        <end position="104"/>
    </location>
</feature>
<dbReference type="PANTHER" id="PTHR23542">
    <property type="match status" value="1"/>
</dbReference>
<dbReference type="EMBL" id="JAUSQZ010000001">
    <property type="protein sequence ID" value="MDP9824991.1"/>
    <property type="molecule type" value="Genomic_DNA"/>
</dbReference>
<proteinExistence type="predicted"/>